<keyword evidence="2" id="KW-0677">Repeat</keyword>
<keyword evidence="4" id="KW-0862">Zinc</keyword>
<dbReference type="Proteomes" id="UP000478008">
    <property type="component" value="Unassembled WGS sequence"/>
</dbReference>
<accession>A0A7D9CW82</accession>
<evidence type="ECO:0000256" key="6">
    <source>
        <dbReference type="SAM" id="MobiDB-lite"/>
    </source>
</evidence>
<feature type="domain" description="C2H2-type" evidence="7">
    <location>
        <begin position="290"/>
        <end position="318"/>
    </location>
</feature>
<dbReference type="EMBL" id="CABFWN010000001">
    <property type="protein sequence ID" value="VUG16499.1"/>
    <property type="molecule type" value="Genomic_DNA"/>
</dbReference>
<dbReference type="SMART" id="SM00355">
    <property type="entry name" value="ZnF_C2H2"/>
    <property type="match status" value="2"/>
</dbReference>
<reference evidence="8 9" key="1">
    <citation type="submission" date="2019-07" db="EMBL/GenBank/DDBJ databases">
        <authorList>
            <person name="Friedrich A."/>
            <person name="Schacherer J."/>
        </authorList>
    </citation>
    <scope>NUCLEOTIDE SEQUENCE [LARGE SCALE GENOMIC DNA]</scope>
</reference>
<dbReference type="InterPro" id="IPR036236">
    <property type="entry name" value="Znf_C2H2_sf"/>
</dbReference>
<gene>
    <name evidence="8" type="ORF">DEBR0S1_18206G</name>
</gene>
<organism evidence="8 9">
    <name type="scientific">Dekkera bruxellensis</name>
    <name type="common">Brettanomyces custersii</name>
    <dbReference type="NCBI Taxonomy" id="5007"/>
    <lineage>
        <taxon>Eukaryota</taxon>
        <taxon>Fungi</taxon>
        <taxon>Dikarya</taxon>
        <taxon>Ascomycota</taxon>
        <taxon>Saccharomycotina</taxon>
        <taxon>Pichiomycetes</taxon>
        <taxon>Pichiales</taxon>
        <taxon>Pichiaceae</taxon>
        <taxon>Brettanomyces</taxon>
    </lineage>
</organism>
<dbReference type="PANTHER" id="PTHR23235:SF132">
    <property type="entry name" value="KRUEPPEL-LIKE FACTOR 9"/>
    <property type="match status" value="1"/>
</dbReference>
<keyword evidence="9" id="KW-1185">Reference proteome</keyword>
<dbReference type="PANTHER" id="PTHR23235">
    <property type="entry name" value="KRUEPPEL-LIKE TRANSCRIPTION FACTOR"/>
    <property type="match status" value="1"/>
</dbReference>
<feature type="region of interest" description="Disordered" evidence="6">
    <location>
        <begin position="1"/>
        <end position="20"/>
    </location>
</feature>
<dbReference type="Gene3D" id="3.30.160.60">
    <property type="entry name" value="Classic Zinc Finger"/>
    <property type="match status" value="2"/>
</dbReference>
<evidence type="ECO:0000256" key="5">
    <source>
        <dbReference type="PROSITE-ProRule" id="PRU00042"/>
    </source>
</evidence>
<evidence type="ECO:0000256" key="2">
    <source>
        <dbReference type="ARBA" id="ARBA00022737"/>
    </source>
</evidence>
<dbReference type="GO" id="GO:0000981">
    <property type="term" value="F:DNA-binding transcription factor activity, RNA polymerase II-specific"/>
    <property type="evidence" value="ECO:0007669"/>
    <property type="project" value="TreeGrafter"/>
</dbReference>
<evidence type="ECO:0000313" key="9">
    <source>
        <dbReference type="Proteomes" id="UP000478008"/>
    </source>
</evidence>
<dbReference type="PROSITE" id="PS00028">
    <property type="entry name" value="ZINC_FINGER_C2H2_1"/>
    <property type="match status" value="1"/>
</dbReference>
<dbReference type="GO" id="GO:0008270">
    <property type="term" value="F:zinc ion binding"/>
    <property type="evidence" value="ECO:0007669"/>
    <property type="project" value="UniProtKB-KW"/>
</dbReference>
<keyword evidence="1" id="KW-0479">Metal-binding</keyword>
<evidence type="ECO:0000313" key="8">
    <source>
        <dbReference type="EMBL" id="VUG16499.1"/>
    </source>
</evidence>
<feature type="domain" description="C2H2-type" evidence="7">
    <location>
        <begin position="261"/>
        <end position="289"/>
    </location>
</feature>
<proteinExistence type="predicted"/>
<evidence type="ECO:0000256" key="4">
    <source>
        <dbReference type="ARBA" id="ARBA00022833"/>
    </source>
</evidence>
<dbReference type="InterPro" id="IPR013087">
    <property type="entry name" value="Znf_C2H2_type"/>
</dbReference>
<evidence type="ECO:0000259" key="7">
    <source>
        <dbReference type="PROSITE" id="PS50157"/>
    </source>
</evidence>
<dbReference type="AlphaFoldDB" id="A0A7D9CW82"/>
<protein>
    <submittedName>
        <fullName evidence="8">DEBR0S1_18206g1_1</fullName>
    </submittedName>
</protein>
<evidence type="ECO:0000256" key="1">
    <source>
        <dbReference type="ARBA" id="ARBA00022723"/>
    </source>
</evidence>
<dbReference type="SUPFAM" id="SSF57667">
    <property type="entry name" value="beta-beta-alpha zinc fingers"/>
    <property type="match status" value="1"/>
</dbReference>
<dbReference type="PROSITE" id="PS50157">
    <property type="entry name" value="ZINC_FINGER_C2H2_2"/>
    <property type="match status" value="2"/>
</dbReference>
<evidence type="ECO:0000256" key="3">
    <source>
        <dbReference type="ARBA" id="ARBA00022771"/>
    </source>
</evidence>
<sequence length="394" mass="42940">MNRKPSRDAAGDPRHPDDIRPVMATCPLTFYPQANFPTVIGQFDNLVGIPGPVTERVSSMPMTVSYSVPGPHTEPAVACGPDPLHNPYFSGLHLVYPAAYVPGNAIKAFPTTQAPAAVPGYPAAPIQLEIPVSVNRHPVNYVQTTPEQIMYAQTQQAALNRAAYSDPGLYTVGRPVLKSADPIYAGVGPFNGFVPPPAVALSAVPNNVRGTKKALSPPIDAPNTGVRMRLRTPARNTSSSQDLVVDVKVVGRSSRSVDRRFTCRTCGKSYTRKNNLIAHKQSARASQKMYHCEKCDRYFKRKFDFTRHNTEQHTSREKHFVCSGKLSDGKVWGCGRRFFRKDQLKSHLRAARAGATCLKSVPIGATVEVHGILVKKSAKMPAFGDSLGLLMRPG</sequence>
<dbReference type="Pfam" id="PF00096">
    <property type="entry name" value="zf-C2H2"/>
    <property type="match status" value="1"/>
</dbReference>
<dbReference type="GO" id="GO:0000978">
    <property type="term" value="F:RNA polymerase II cis-regulatory region sequence-specific DNA binding"/>
    <property type="evidence" value="ECO:0007669"/>
    <property type="project" value="TreeGrafter"/>
</dbReference>
<name>A0A7D9CW82_DEKBR</name>
<dbReference type="FunFam" id="3.30.160.60:FF:000100">
    <property type="entry name" value="Zinc finger 45-like"/>
    <property type="match status" value="1"/>
</dbReference>
<keyword evidence="3 5" id="KW-0863">Zinc-finger</keyword>